<evidence type="ECO:0000313" key="2">
    <source>
        <dbReference type="Proteomes" id="UP001528912"/>
    </source>
</evidence>
<gene>
    <name evidence="1" type="ORF">P4R38_07795</name>
</gene>
<keyword evidence="2" id="KW-1185">Reference proteome</keyword>
<dbReference type="Pfam" id="PF01501">
    <property type="entry name" value="Glyco_transf_8"/>
    <property type="match status" value="1"/>
</dbReference>
<accession>A0ABT6C5C3</accession>
<dbReference type="InterPro" id="IPR029044">
    <property type="entry name" value="Nucleotide-diphossugar_trans"/>
</dbReference>
<comment type="caution">
    <text evidence="1">The sequence shown here is derived from an EMBL/GenBank/DDBJ whole genome shotgun (WGS) entry which is preliminary data.</text>
</comment>
<dbReference type="RefSeq" id="WP_277191754.1">
    <property type="nucleotide sequence ID" value="NZ_JAROAV010000024.1"/>
</dbReference>
<reference evidence="1 2" key="1">
    <citation type="submission" date="2023-03" db="EMBL/GenBank/DDBJ databases">
        <title>YIM 133296 draft genome.</title>
        <authorList>
            <person name="Xiong L."/>
        </authorList>
    </citation>
    <scope>NUCLEOTIDE SEQUENCE [LARGE SCALE GENOMIC DNA]</scope>
    <source>
        <strain evidence="1 2">YIM 133296</strain>
    </source>
</reference>
<proteinExistence type="predicted"/>
<name>A0ABT6C5C3_9MICO</name>
<evidence type="ECO:0000313" key="1">
    <source>
        <dbReference type="EMBL" id="MDF8264138.1"/>
    </source>
</evidence>
<dbReference type="PANTHER" id="PTHR11183">
    <property type="entry name" value="GLYCOGENIN SUBFAMILY MEMBER"/>
    <property type="match status" value="1"/>
</dbReference>
<sequence>MPTSISSRAERDRPGRRAFVTFLMFNDSYLPGCLMTAYGLRRQGSRSDRVCLVTEEVSDSARDALSVLYDTVLQVDKIPVPAEPGRSSPGAGRTGSARVRAAALTRFAALRLGPDGDLGCAYDTIVSLDADLLPVRDFERLWDVPAPAGIVNEHRHHMAEIDADGRLIPRRDAARTGEWVWHDVYRDVCPPGSPVPREITDRVALDPANYGINASLLVLEPSQSTFEDFMRWVGRGPVRELVCDRWAWTDQQAATLYWSGRWTSLDPRYSLFYGYPSVELGRGLHFAGVKPWSWRKKGFARRIQRFPDYALWSRQFLRLMTELPELRRLGGLRRLEQATREVLR</sequence>
<dbReference type="InterPro" id="IPR002495">
    <property type="entry name" value="Glyco_trans_8"/>
</dbReference>
<dbReference type="EMBL" id="JAROAV010000024">
    <property type="protein sequence ID" value="MDF8264138.1"/>
    <property type="molecule type" value="Genomic_DNA"/>
</dbReference>
<dbReference type="Proteomes" id="UP001528912">
    <property type="component" value="Unassembled WGS sequence"/>
</dbReference>
<dbReference type="Gene3D" id="3.90.550.10">
    <property type="entry name" value="Spore Coat Polysaccharide Biosynthesis Protein SpsA, Chain A"/>
    <property type="match status" value="1"/>
</dbReference>
<protein>
    <submittedName>
        <fullName evidence="1">Glycosyltransferase</fullName>
    </submittedName>
</protein>
<dbReference type="InterPro" id="IPR050587">
    <property type="entry name" value="GNT1/Glycosyltrans_8"/>
</dbReference>
<dbReference type="SUPFAM" id="SSF53448">
    <property type="entry name" value="Nucleotide-diphospho-sugar transferases"/>
    <property type="match status" value="1"/>
</dbReference>
<organism evidence="1 2">
    <name type="scientific">Luteipulveratus flavus</name>
    <dbReference type="NCBI Taxonomy" id="3031728"/>
    <lineage>
        <taxon>Bacteria</taxon>
        <taxon>Bacillati</taxon>
        <taxon>Actinomycetota</taxon>
        <taxon>Actinomycetes</taxon>
        <taxon>Micrococcales</taxon>
        <taxon>Dermacoccaceae</taxon>
        <taxon>Luteipulveratus</taxon>
    </lineage>
</organism>